<dbReference type="GO" id="GO:0016758">
    <property type="term" value="F:hexosyltransferase activity"/>
    <property type="evidence" value="ECO:0007669"/>
    <property type="project" value="UniProtKB-ARBA"/>
</dbReference>
<dbReference type="SUPFAM" id="SSF53448">
    <property type="entry name" value="Nucleotide-diphospho-sugar transferases"/>
    <property type="match status" value="1"/>
</dbReference>
<reference evidence="2" key="1">
    <citation type="submission" date="2020-02" db="EMBL/GenBank/DDBJ databases">
        <title>Development of a multiplex PCR-based assay for rapid serotyping of Erysipelothrix species.</title>
        <authorList>
            <person name="Shimoji Y."/>
            <person name="Shiraiwa K."/>
            <person name="Tominaga H."/>
            <person name="Nishikawa S."/>
            <person name="Eguchi M."/>
            <person name="Hikono H."/>
            <person name="Ogawa Y."/>
        </authorList>
    </citation>
    <scope>NUCLEOTIDE SEQUENCE</scope>
    <source>
        <strain evidence="2">CJSF 14-2</strain>
    </source>
</reference>
<organism evidence="2">
    <name type="scientific">Erysipelothrix tonsillarum</name>
    <dbReference type="NCBI Taxonomy" id="38402"/>
    <lineage>
        <taxon>Bacteria</taxon>
        <taxon>Bacillati</taxon>
        <taxon>Bacillota</taxon>
        <taxon>Erysipelotrichia</taxon>
        <taxon>Erysipelotrichales</taxon>
        <taxon>Erysipelotrichaceae</taxon>
        <taxon>Erysipelothrix</taxon>
    </lineage>
</organism>
<sequence>MFSVVVPMYNSELTIEKCICSICNQTRVDLIKEILVINDGSTDESVEKVKKLQSVFSNIKIINKPNGGVSTARNVGMRLAKEDWVAFIDSDDEWMINKIELQSEILKNYSEILFLGANRNDEFIKIGEEVYEGVYKINFTQLLFKTWPHTSTVVISKEVIDRVGYFDENRSHCEDSQYWYKVAKFTDIYYLYESLELAGGGKLSFGTSGLSSNLRKMHQGNISNYKELYLEGTINWIRFILVYIYEKIKYLRRIIITKKR</sequence>
<proteinExistence type="predicted"/>
<dbReference type="EMBL" id="LC528616">
    <property type="protein sequence ID" value="BCB22821.1"/>
    <property type="molecule type" value="Genomic_DNA"/>
</dbReference>
<name>A0A6S6I6G0_9FIRM</name>
<dbReference type="PANTHER" id="PTHR22916:SF3">
    <property type="entry name" value="UDP-GLCNAC:BETAGAL BETA-1,3-N-ACETYLGLUCOSAMINYLTRANSFERASE-LIKE PROTEIN 1"/>
    <property type="match status" value="1"/>
</dbReference>
<dbReference type="InterPro" id="IPR029044">
    <property type="entry name" value="Nucleotide-diphossugar_trans"/>
</dbReference>
<protein>
    <submittedName>
        <fullName evidence="2">Glycosyltransferase family 2 protein</fullName>
    </submittedName>
</protein>
<dbReference type="AlphaFoldDB" id="A0A6S6I6G0"/>
<evidence type="ECO:0000259" key="1">
    <source>
        <dbReference type="Pfam" id="PF00535"/>
    </source>
</evidence>
<dbReference type="PANTHER" id="PTHR22916">
    <property type="entry name" value="GLYCOSYLTRANSFERASE"/>
    <property type="match status" value="1"/>
</dbReference>
<dbReference type="Pfam" id="PF00535">
    <property type="entry name" value="Glycos_transf_2"/>
    <property type="match status" value="1"/>
</dbReference>
<keyword evidence="2" id="KW-0808">Transferase</keyword>
<accession>A0A6S6I6G0</accession>
<dbReference type="Gene3D" id="3.90.550.10">
    <property type="entry name" value="Spore Coat Polysaccharide Biosynthesis Protein SpsA, Chain A"/>
    <property type="match status" value="1"/>
</dbReference>
<feature type="domain" description="Glycosyltransferase 2-like" evidence="1">
    <location>
        <begin position="3"/>
        <end position="115"/>
    </location>
</feature>
<dbReference type="InterPro" id="IPR001173">
    <property type="entry name" value="Glyco_trans_2-like"/>
</dbReference>
<dbReference type="CDD" id="cd00761">
    <property type="entry name" value="Glyco_tranf_GTA_type"/>
    <property type="match status" value="1"/>
</dbReference>
<evidence type="ECO:0000313" key="2">
    <source>
        <dbReference type="EMBL" id="BCB22821.1"/>
    </source>
</evidence>